<evidence type="ECO:0000259" key="1">
    <source>
        <dbReference type="Pfam" id="PF22548"/>
    </source>
</evidence>
<dbReference type="EMBL" id="KR063278">
    <property type="protein sequence ID" value="AKJ72538.1"/>
    <property type="molecule type" value="Genomic_DNA"/>
</dbReference>
<dbReference type="InterPro" id="IPR054347">
    <property type="entry name" value="TOTE_primase"/>
</dbReference>
<feature type="domain" description="TOTE conflict system primase" evidence="1">
    <location>
        <begin position="36"/>
        <end position="183"/>
    </location>
</feature>
<accession>A0A0K0N711</accession>
<gene>
    <name evidence="2" type="ORF">GMA7_102</name>
</gene>
<dbReference type="RefSeq" id="YP_009189238.1">
    <property type="nucleotide sequence ID" value="NC_028673.1"/>
</dbReference>
<dbReference type="KEGG" id="vg:26517461"/>
<evidence type="ECO:0000313" key="3">
    <source>
        <dbReference type="Proteomes" id="UP000202743"/>
    </source>
</evidence>
<dbReference type="OrthoDB" id="15672at10239"/>
<protein>
    <recommendedName>
        <fullName evidence="1">TOTE conflict system primase domain-containing protein</fullName>
    </recommendedName>
</protein>
<sequence>MSHDELAGLIAKRFIQRKDVKAIQVADGGYRPVREPWKMGDLRAHITGEQTFGHYTCDTESKTKLIVFDCDLDDTGTWVDVPSDDALADITSDSEFVDALTIYPATPRKDWHDRKHPGRTWYKKQMRTIADTIASSVVNHLGLEAASAYSGNKGVHIYAFFPEPVEARVARQAALMALEHAGRTISPNYGFEAVKGSNFFKHMEPHPYFGIQNFTVEIFPKQSSMEGKDLGNLVRLPGGVNNKNPKDPCFFLDQRVAQAEFKPHPDPVHLLKTGNPFA</sequence>
<evidence type="ECO:0000313" key="2">
    <source>
        <dbReference type="EMBL" id="AKJ72538.1"/>
    </source>
</evidence>
<dbReference type="GeneID" id="26517461"/>
<organism evidence="2 3">
    <name type="scientific">Gordonia phage GMA7</name>
    <dbReference type="NCBI Taxonomy" id="1647286"/>
    <lineage>
        <taxon>Viruses</taxon>
        <taxon>Duplodnaviria</taxon>
        <taxon>Heunggongvirae</taxon>
        <taxon>Uroviricota</taxon>
        <taxon>Caudoviricetes</taxon>
        <taxon>Getseptimavirus</taxon>
        <taxon>Getseptimavirus GMA7</taxon>
    </lineage>
</organism>
<dbReference type="Proteomes" id="UP000202743">
    <property type="component" value="Segment"/>
</dbReference>
<name>A0A0K0N711_9CAUD</name>
<dbReference type="Pfam" id="PF22548">
    <property type="entry name" value="AEP-TOTE"/>
    <property type="match status" value="1"/>
</dbReference>
<proteinExistence type="predicted"/>
<keyword evidence="3" id="KW-1185">Reference proteome</keyword>
<reference evidence="2 3" key="1">
    <citation type="journal article" date="2015" name="PLoS ONE">
        <title>Lysis to Kill: Evaluation of the Lytic Abilities, and Genomics of Nine Bacteriophages Infective for Gordonia spp. and Their Potential Use in Activated Sludge Foam Biocontrol.</title>
        <authorList>
            <person name="Dyson Z.A."/>
            <person name="Tucci J."/>
            <person name="Seviour R.J."/>
            <person name="Petrovski S."/>
        </authorList>
    </citation>
    <scope>NUCLEOTIDE SEQUENCE [LARGE SCALE GENOMIC DNA]</scope>
</reference>